<dbReference type="Gene3D" id="3.40.630.10">
    <property type="entry name" value="Zn peptidases"/>
    <property type="match status" value="1"/>
</dbReference>
<protein>
    <submittedName>
        <fullName evidence="3">Zinc carboxypeptidase</fullName>
    </submittedName>
</protein>
<dbReference type="Proteomes" id="UP000642125">
    <property type="component" value="Unassembled WGS sequence"/>
</dbReference>
<dbReference type="Pfam" id="PF00246">
    <property type="entry name" value="Peptidase_M14"/>
    <property type="match status" value="1"/>
</dbReference>
<dbReference type="AlphaFoldDB" id="A0A919U3C3"/>
<name>A0A919U3C3_9CELL</name>
<keyword evidence="3" id="KW-0645">Protease</keyword>
<comment type="similarity">
    <text evidence="1">Belongs to the peptidase M14 family.</text>
</comment>
<dbReference type="RefSeq" id="WP_203669076.1">
    <property type="nucleotide sequence ID" value="NZ_BONO01000018.1"/>
</dbReference>
<accession>A0A919U3C3</accession>
<evidence type="ECO:0000259" key="2">
    <source>
        <dbReference type="PROSITE" id="PS52035"/>
    </source>
</evidence>
<dbReference type="SMART" id="SM00631">
    <property type="entry name" value="Zn_pept"/>
    <property type="match status" value="1"/>
</dbReference>
<keyword evidence="4" id="KW-1185">Reference proteome</keyword>
<proteinExistence type="inferred from homology"/>
<dbReference type="GO" id="GO:0006508">
    <property type="term" value="P:proteolysis"/>
    <property type="evidence" value="ECO:0007669"/>
    <property type="project" value="InterPro"/>
</dbReference>
<gene>
    <name evidence="3" type="ORF">Cpa01nite_24390</name>
</gene>
<keyword evidence="3" id="KW-0378">Hydrolase</keyword>
<feature type="active site" description="Proton donor/acceptor" evidence="1">
    <location>
        <position position="285"/>
    </location>
</feature>
<dbReference type="PROSITE" id="PS52035">
    <property type="entry name" value="PEPTIDASE_M14"/>
    <property type="match status" value="1"/>
</dbReference>
<dbReference type="SUPFAM" id="SSF53187">
    <property type="entry name" value="Zn-dependent exopeptidases"/>
    <property type="match status" value="1"/>
</dbReference>
<feature type="domain" description="Peptidase M14" evidence="2">
    <location>
        <begin position="26"/>
        <end position="315"/>
    </location>
</feature>
<keyword evidence="3" id="KW-0121">Carboxypeptidase</keyword>
<dbReference type="GO" id="GO:0004181">
    <property type="term" value="F:metallocarboxypeptidase activity"/>
    <property type="evidence" value="ECO:0007669"/>
    <property type="project" value="InterPro"/>
</dbReference>
<sequence>MSHGTLPAGSLEDVLERARRVPPMSGFPPVDELLAWFGTLAADHPRLVTERRIGTSRLGEPIPMFSIGSGQRSHLLFAGVHPNEPIGFRTLQHLAAELVADPDLLATSGATWHLVPCIDPDGTRLNESWFADPSDRTAYSRRFYRPAPAEQVEWTFPFAYKDAYFDDVIPETQALMRVIDDVRPELMVSLHNAELGGVYYYLSEEVPGAVEALHAVPRTLGLPLDVGEPESPAIRSIAPAVFHMSSTRDEYDYLEQLGMAAATMVGGESSSAYARRHGTVSLVAELPYWSHPLADDTTPTSADYADVVRAKGERLVDLGATLTALLEDARPHLTLRSPFLRASEAFVPMMGESGRAELLRAERPGLRRAATAAEVFSNEDVVRCFRLRFGGMLLRALDAEVHAGIATARVRRVADRARAVYDDWVAEADSLTGLAVLPVEKLVGVQYGATLAMSRVLAGRGGPATAGGAS</sequence>
<dbReference type="EMBL" id="BONO01000018">
    <property type="protein sequence ID" value="GIG37058.1"/>
    <property type="molecule type" value="Genomic_DNA"/>
</dbReference>
<evidence type="ECO:0000313" key="4">
    <source>
        <dbReference type="Proteomes" id="UP000642125"/>
    </source>
</evidence>
<dbReference type="InterPro" id="IPR000834">
    <property type="entry name" value="Peptidase_M14"/>
</dbReference>
<comment type="caution">
    <text evidence="3">The sequence shown here is derived from an EMBL/GenBank/DDBJ whole genome shotgun (WGS) entry which is preliminary data.</text>
</comment>
<organism evidence="3 4">
    <name type="scientific">Cellulomonas pakistanensis</name>
    <dbReference type="NCBI Taxonomy" id="992287"/>
    <lineage>
        <taxon>Bacteria</taxon>
        <taxon>Bacillati</taxon>
        <taxon>Actinomycetota</taxon>
        <taxon>Actinomycetes</taxon>
        <taxon>Micrococcales</taxon>
        <taxon>Cellulomonadaceae</taxon>
        <taxon>Cellulomonas</taxon>
    </lineage>
</organism>
<dbReference type="GO" id="GO:0008270">
    <property type="term" value="F:zinc ion binding"/>
    <property type="evidence" value="ECO:0007669"/>
    <property type="project" value="InterPro"/>
</dbReference>
<evidence type="ECO:0000313" key="3">
    <source>
        <dbReference type="EMBL" id="GIG37058.1"/>
    </source>
</evidence>
<evidence type="ECO:0000256" key="1">
    <source>
        <dbReference type="PROSITE-ProRule" id="PRU01379"/>
    </source>
</evidence>
<reference evidence="3" key="1">
    <citation type="submission" date="2021-01" db="EMBL/GenBank/DDBJ databases">
        <title>Whole genome shotgun sequence of Cellulomonas pakistanensis NBRC 110800.</title>
        <authorList>
            <person name="Komaki H."/>
            <person name="Tamura T."/>
        </authorList>
    </citation>
    <scope>NUCLEOTIDE SEQUENCE</scope>
    <source>
        <strain evidence="3">NBRC 110800</strain>
    </source>
</reference>